<gene>
    <name evidence="2" type="ORF">ABNW52_00875</name>
</gene>
<dbReference type="RefSeq" id="WP_349582718.1">
    <property type="nucleotide sequence ID" value="NZ_JBEFLD010000001.1"/>
</dbReference>
<evidence type="ECO:0008006" key="4">
    <source>
        <dbReference type="Google" id="ProtNLM"/>
    </source>
</evidence>
<proteinExistence type="predicted"/>
<keyword evidence="3" id="KW-1185">Reference proteome</keyword>
<sequence length="185" mass="19331">MSLPLLHDAVDLLRLRVAPLEHYRYPPLHLALALLLLGTLAAAGAITAGAGGDPAALIGLFTLYVTLETLGFSLFMRWWLNRAGAQLQHSLFGLILAASGLQVLDPLTYWLPDDVAQGLSLVLGVGNILILVTALSRCSGASRSRVLLGTLLFAPLALALLLGLLGLGSDLGLTNIPELVAPGGQ</sequence>
<evidence type="ECO:0000313" key="2">
    <source>
        <dbReference type="EMBL" id="MEQ6289172.1"/>
    </source>
</evidence>
<evidence type="ECO:0000256" key="1">
    <source>
        <dbReference type="SAM" id="Phobius"/>
    </source>
</evidence>
<accession>A0ABV1LZA3</accession>
<feature type="transmembrane region" description="Helical" evidence="1">
    <location>
        <begin position="115"/>
        <end position="134"/>
    </location>
</feature>
<organism evidence="2 3">
    <name type="scientific">Vogesella oryzagri</name>
    <dbReference type="NCBI Taxonomy" id="3160864"/>
    <lineage>
        <taxon>Bacteria</taxon>
        <taxon>Pseudomonadati</taxon>
        <taxon>Pseudomonadota</taxon>
        <taxon>Betaproteobacteria</taxon>
        <taxon>Neisseriales</taxon>
        <taxon>Chromobacteriaceae</taxon>
        <taxon>Vogesella</taxon>
    </lineage>
</organism>
<protein>
    <recommendedName>
        <fullName evidence="4">Yip1 domain-containing protein</fullName>
    </recommendedName>
</protein>
<keyword evidence="1" id="KW-1133">Transmembrane helix</keyword>
<dbReference type="EMBL" id="JBEFLD010000001">
    <property type="protein sequence ID" value="MEQ6289172.1"/>
    <property type="molecule type" value="Genomic_DNA"/>
</dbReference>
<feature type="transmembrane region" description="Helical" evidence="1">
    <location>
        <begin position="146"/>
        <end position="167"/>
    </location>
</feature>
<feature type="transmembrane region" description="Helical" evidence="1">
    <location>
        <begin position="56"/>
        <end position="79"/>
    </location>
</feature>
<comment type="caution">
    <text evidence="2">The sequence shown here is derived from an EMBL/GenBank/DDBJ whole genome shotgun (WGS) entry which is preliminary data.</text>
</comment>
<dbReference type="Proteomes" id="UP001433638">
    <property type="component" value="Unassembled WGS sequence"/>
</dbReference>
<name>A0ABV1LZA3_9NEIS</name>
<keyword evidence="1" id="KW-0472">Membrane</keyword>
<keyword evidence="1" id="KW-0812">Transmembrane</keyword>
<evidence type="ECO:0000313" key="3">
    <source>
        <dbReference type="Proteomes" id="UP001433638"/>
    </source>
</evidence>
<reference evidence="2" key="1">
    <citation type="submission" date="2024-06" db="EMBL/GenBank/DDBJ databases">
        <title>Genome sequence of Vogesella sp. MAHUQ-64.</title>
        <authorList>
            <person name="Huq M.A."/>
        </authorList>
    </citation>
    <scope>NUCLEOTIDE SEQUENCE</scope>
    <source>
        <strain evidence="2">MAHUQ-64</strain>
    </source>
</reference>
<feature type="transmembrane region" description="Helical" evidence="1">
    <location>
        <begin position="30"/>
        <end position="50"/>
    </location>
</feature>